<dbReference type="AlphaFoldDB" id="A0A9D4JIN8"/>
<name>A0A9D4JIN8_DREPO</name>
<accession>A0A9D4JIN8</accession>
<evidence type="ECO:0000313" key="2">
    <source>
        <dbReference type="Proteomes" id="UP000828390"/>
    </source>
</evidence>
<evidence type="ECO:0000313" key="1">
    <source>
        <dbReference type="EMBL" id="KAH3811654.1"/>
    </source>
</evidence>
<sequence length="95" mass="10480">MSHFPSSFHLTASTAISTSVTCSTVLHSEYCQSTCTNQVSILRLTVAGRDYWGPTSVGLVFHVEDAEPFLKILEFKCLYSAFCVCMKRPVLAAIQ</sequence>
<comment type="caution">
    <text evidence="1">The sequence shown here is derived from an EMBL/GenBank/DDBJ whole genome shotgun (WGS) entry which is preliminary data.</text>
</comment>
<keyword evidence="2" id="KW-1185">Reference proteome</keyword>
<protein>
    <submittedName>
        <fullName evidence="1">Uncharacterized protein</fullName>
    </submittedName>
</protein>
<reference evidence="1" key="2">
    <citation type="submission" date="2020-11" db="EMBL/GenBank/DDBJ databases">
        <authorList>
            <person name="McCartney M.A."/>
            <person name="Auch B."/>
            <person name="Kono T."/>
            <person name="Mallez S."/>
            <person name="Becker A."/>
            <person name="Gohl D.M."/>
            <person name="Silverstein K.A.T."/>
            <person name="Koren S."/>
            <person name="Bechman K.B."/>
            <person name="Herman A."/>
            <person name="Abrahante J.E."/>
            <person name="Garbe J."/>
        </authorList>
    </citation>
    <scope>NUCLEOTIDE SEQUENCE</scope>
    <source>
        <strain evidence="1">Duluth1</strain>
        <tissue evidence="1">Whole animal</tissue>
    </source>
</reference>
<reference evidence="1" key="1">
    <citation type="journal article" date="2019" name="bioRxiv">
        <title>The Genome of the Zebra Mussel, Dreissena polymorpha: A Resource for Invasive Species Research.</title>
        <authorList>
            <person name="McCartney M.A."/>
            <person name="Auch B."/>
            <person name="Kono T."/>
            <person name="Mallez S."/>
            <person name="Zhang Y."/>
            <person name="Obille A."/>
            <person name="Becker A."/>
            <person name="Abrahante J.E."/>
            <person name="Garbe J."/>
            <person name="Badalamenti J.P."/>
            <person name="Herman A."/>
            <person name="Mangelson H."/>
            <person name="Liachko I."/>
            <person name="Sullivan S."/>
            <person name="Sone E.D."/>
            <person name="Koren S."/>
            <person name="Silverstein K.A.T."/>
            <person name="Beckman K.B."/>
            <person name="Gohl D.M."/>
        </authorList>
    </citation>
    <scope>NUCLEOTIDE SEQUENCE</scope>
    <source>
        <strain evidence="1">Duluth1</strain>
        <tissue evidence="1">Whole animal</tissue>
    </source>
</reference>
<proteinExistence type="predicted"/>
<dbReference type="Proteomes" id="UP000828390">
    <property type="component" value="Unassembled WGS sequence"/>
</dbReference>
<gene>
    <name evidence="1" type="ORF">DPMN_140066</name>
</gene>
<dbReference type="EMBL" id="JAIWYP010000006">
    <property type="protein sequence ID" value="KAH3811654.1"/>
    <property type="molecule type" value="Genomic_DNA"/>
</dbReference>
<organism evidence="1 2">
    <name type="scientific">Dreissena polymorpha</name>
    <name type="common">Zebra mussel</name>
    <name type="synonym">Mytilus polymorpha</name>
    <dbReference type="NCBI Taxonomy" id="45954"/>
    <lineage>
        <taxon>Eukaryota</taxon>
        <taxon>Metazoa</taxon>
        <taxon>Spiralia</taxon>
        <taxon>Lophotrochozoa</taxon>
        <taxon>Mollusca</taxon>
        <taxon>Bivalvia</taxon>
        <taxon>Autobranchia</taxon>
        <taxon>Heteroconchia</taxon>
        <taxon>Euheterodonta</taxon>
        <taxon>Imparidentia</taxon>
        <taxon>Neoheterodontei</taxon>
        <taxon>Myida</taxon>
        <taxon>Dreissenoidea</taxon>
        <taxon>Dreissenidae</taxon>
        <taxon>Dreissena</taxon>
    </lineage>
</organism>